<dbReference type="GO" id="GO:0008483">
    <property type="term" value="F:transaminase activity"/>
    <property type="evidence" value="ECO:0007669"/>
    <property type="project" value="UniProtKB-KW"/>
</dbReference>
<dbReference type="RefSeq" id="WP_189678335.1">
    <property type="nucleotide sequence ID" value="NZ_BNCJ01000001.1"/>
</dbReference>
<keyword evidence="3" id="KW-0032">Aminotransferase</keyword>
<dbReference type="InterPro" id="IPR050571">
    <property type="entry name" value="Class-IV_PLP-Dep_Aminotrnsfr"/>
</dbReference>
<keyword evidence="4" id="KW-1185">Reference proteome</keyword>
<comment type="similarity">
    <text evidence="1">Belongs to the class-IV pyridoxal-phosphate-dependent aminotransferase family.</text>
</comment>
<comment type="caution">
    <text evidence="3">The sequence shown here is derived from an EMBL/GenBank/DDBJ whole genome shotgun (WGS) entry which is preliminary data.</text>
</comment>
<protein>
    <submittedName>
        <fullName evidence="3">Branched chain amino acid aminotransferase</fullName>
    </submittedName>
</protein>
<reference evidence="3" key="1">
    <citation type="journal article" date="2014" name="Int. J. Syst. Evol. Microbiol.">
        <title>Complete genome sequence of Corynebacterium casei LMG S-19264T (=DSM 44701T), isolated from a smear-ripened cheese.</title>
        <authorList>
            <consortium name="US DOE Joint Genome Institute (JGI-PGF)"/>
            <person name="Walter F."/>
            <person name="Albersmeier A."/>
            <person name="Kalinowski J."/>
            <person name="Ruckert C."/>
        </authorList>
    </citation>
    <scope>NUCLEOTIDE SEQUENCE</scope>
    <source>
        <strain evidence="3">KCTC 42650</strain>
    </source>
</reference>
<evidence type="ECO:0000313" key="3">
    <source>
        <dbReference type="EMBL" id="GHF35453.1"/>
    </source>
</evidence>
<name>A0A8J3GU86_9RHOB</name>
<dbReference type="InterPro" id="IPR027417">
    <property type="entry name" value="P-loop_NTPase"/>
</dbReference>
<dbReference type="PANTHER" id="PTHR42743:SF11">
    <property type="entry name" value="AMINODEOXYCHORISMATE LYASE"/>
    <property type="match status" value="1"/>
</dbReference>
<dbReference type="AlphaFoldDB" id="A0A8J3GU86"/>
<dbReference type="Pfam" id="PF19798">
    <property type="entry name" value="Sulfotransfer_5"/>
    <property type="match status" value="1"/>
</dbReference>
<dbReference type="GO" id="GO:0009082">
    <property type="term" value="P:branched-chain amino acid biosynthetic process"/>
    <property type="evidence" value="ECO:0007669"/>
    <property type="project" value="UniProtKB-KW"/>
</dbReference>
<sequence>MRIAMWSGPRNLSTAMMYSFGNRADCAVVDEPFYACYLARTGLEHPMRAEVMAAQSDDPETVVQSLIGPVPGGRAHFYQKHMCHHMVDGVPRDWMGAMRNVFLIRHPTRVIASYTEKHDALTLEGIGFVQQAQMFDEVAAAGGDPLVIDSHDIRANPEAMLRRLCEALGLEWDAGMLRWPSGGHPQDGAWAPHWYGAVHRSTGFAGAEGALPELAGAAAELAEAAMPFYRRLEAVKL</sequence>
<evidence type="ECO:0000313" key="4">
    <source>
        <dbReference type="Proteomes" id="UP000626220"/>
    </source>
</evidence>
<proteinExistence type="inferred from homology"/>
<evidence type="ECO:0000256" key="1">
    <source>
        <dbReference type="ARBA" id="ARBA00009320"/>
    </source>
</evidence>
<gene>
    <name evidence="3" type="ORF">GCM10017056_03770</name>
</gene>
<keyword evidence="3" id="KW-0808">Transferase</keyword>
<dbReference type="PANTHER" id="PTHR42743">
    <property type="entry name" value="AMINO-ACID AMINOTRANSFERASE"/>
    <property type="match status" value="1"/>
</dbReference>
<dbReference type="Proteomes" id="UP000626220">
    <property type="component" value="Unassembled WGS sequence"/>
</dbReference>
<organism evidence="3 4">
    <name type="scientific">Seohaeicola zhoushanensis</name>
    <dbReference type="NCBI Taxonomy" id="1569283"/>
    <lineage>
        <taxon>Bacteria</taxon>
        <taxon>Pseudomonadati</taxon>
        <taxon>Pseudomonadota</taxon>
        <taxon>Alphaproteobacteria</taxon>
        <taxon>Rhodobacterales</taxon>
        <taxon>Roseobacteraceae</taxon>
        <taxon>Seohaeicola</taxon>
    </lineage>
</organism>
<dbReference type="SUPFAM" id="SSF52540">
    <property type="entry name" value="P-loop containing nucleoside triphosphate hydrolases"/>
    <property type="match status" value="1"/>
</dbReference>
<dbReference type="EMBL" id="BNCJ01000001">
    <property type="protein sequence ID" value="GHF35453.1"/>
    <property type="molecule type" value="Genomic_DNA"/>
</dbReference>
<dbReference type="Gene3D" id="3.40.50.300">
    <property type="entry name" value="P-loop containing nucleotide triphosphate hydrolases"/>
    <property type="match status" value="1"/>
</dbReference>
<keyword evidence="2" id="KW-0100">Branched-chain amino acid biosynthesis</keyword>
<evidence type="ECO:0000256" key="2">
    <source>
        <dbReference type="ARBA" id="ARBA00023304"/>
    </source>
</evidence>
<keyword evidence="2" id="KW-0028">Amino-acid biosynthesis</keyword>
<accession>A0A8J3GU86</accession>
<reference evidence="3" key="2">
    <citation type="submission" date="2020-09" db="EMBL/GenBank/DDBJ databases">
        <authorList>
            <person name="Sun Q."/>
            <person name="Kim S."/>
        </authorList>
    </citation>
    <scope>NUCLEOTIDE SEQUENCE</scope>
    <source>
        <strain evidence="3">KCTC 42650</strain>
    </source>
</reference>